<dbReference type="AlphaFoldDB" id="A0A6P4ZLQ9"/>
<evidence type="ECO:0000259" key="6">
    <source>
        <dbReference type="Pfam" id="PF00151"/>
    </source>
</evidence>
<dbReference type="PRINTS" id="PR00821">
    <property type="entry name" value="TAGLIPASE"/>
</dbReference>
<dbReference type="GeneID" id="109477682"/>
<dbReference type="OrthoDB" id="199913at2759"/>
<dbReference type="Pfam" id="PF00151">
    <property type="entry name" value="Lipase"/>
    <property type="match status" value="1"/>
</dbReference>
<feature type="domain" description="Lipase" evidence="6">
    <location>
        <begin position="3"/>
        <end position="186"/>
    </location>
</feature>
<evidence type="ECO:0000256" key="2">
    <source>
        <dbReference type="ARBA" id="ARBA00010701"/>
    </source>
</evidence>
<dbReference type="PANTHER" id="PTHR11610:SF178">
    <property type="entry name" value="LIPASE MEMBER H-A-LIKE PROTEIN"/>
    <property type="match status" value="1"/>
</dbReference>
<keyword evidence="5" id="KW-1133">Transmembrane helix</keyword>
<evidence type="ECO:0000313" key="8">
    <source>
        <dbReference type="RefSeq" id="XP_019634969.1"/>
    </source>
</evidence>
<keyword evidence="5" id="KW-0472">Membrane</keyword>
<dbReference type="GO" id="GO:0016298">
    <property type="term" value="F:lipase activity"/>
    <property type="evidence" value="ECO:0007669"/>
    <property type="project" value="InterPro"/>
</dbReference>
<organism evidence="7 8">
    <name type="scientific">Branchiostoma belcheri</name>
    <name type="common">Amphioxus</name>
    <dbReference type="NCBI Taxonomy" id="7741"/>
    <lineage>
        <taxon>Eukaryota</taxon>
        <taxon>Metazoa</taxon>
        <taxon>Chordata</taxon>
        <taxon>Cephalochordata</taxon>
        <taxon>Leptocardii</taxon>
        <taxon>Amphioxiformes</taxon>
        <taxon>Branchiostomatidae</taxon>
        <taxon>Branchiostoma</taxon>
    </lineage>
</organism>
<accession>A0A6P4ZLQ9</accession>
<dbReference type="InterPro" id="IPR029058">
    <property type="entry name" value="AB_hydrolase_fold"/>
</dbReference>
<dbReference type="KEGG" id="bbel:109477682"/>
<keyword evidence="7" id="KW-1185">Reference proteome</keyword>
<sequence length="323" mass="35067">MTVGRTVGKFVHQLGQPASMIHIIGHSLGAHAAGFAGKAAKSRGLMVARISGLDPAGPLFRRARPENRLDRGDATFVDVIHTDIFLLGKLKPIGHVDFYPNEGWLQPGCVGHLGCSHGRAHEFYTESISSGCRFLAYSCRDWDTFNWNRGQCDSCSLGLSDGACSVMGYPAINYPNSHGSMYLVTSTNPSPHCVVGSRGKRDAENSTSTQCVQSLGTDMRQEVRDYMDSLTDTQEMGMEEDFCSMYSEMDAVVANITADEPNCGPEDTPIIMEYIGDGKYDSIMAWAEDKCPESMRTSGGASTLPSALLIIALQFIAAVAVWR</sequence>
<name>A0A6P4ZLQ9_BRABE</name>
<dbReference type="SUPFAM" id="SSF53474">
    <property type="entry name" value="alpha/beta-Hydrolases"/>
    <property type="match status" value="1"/>
</dbReference>
<dbReference type="InterPro" id="IPR000734">
    <property type="entry name" value="TAG_lipase"/>
</dbReference>
<evidence type="ECO:0000256" key="4">
    <source>
        <dbReference type="RuleBase" id="RU004262"/>
    </source>
</evidence>
<evidence type="ECO:0000313" key="7">
    <source>
        <dbReference type="Proteomes" id="UP000515135"/>
    </source>
</evidence>
<keyword evidence="5" id="KW-0812">Transmembrane</keyword>
<keyword evidence="3" id="KW-0964">Secreted</keyword>
<dbReference type="GO" id="GO:0005615">
    <property type="term" value="C:extracellular space"/>
    <property type="evidence" value="ECO:0007669"/>
    <property type="project" value="TreeGrafter"/>
</dbReference>
<reference evidence="8" key="1">
    <citation type="submission" date="2025-08" db="UniProtKB">
        <authorList>
            <consortium name="RefSeq"/>
        </authorList>
    </citation>
    <scope>IDENTIFICATION</scope>
    <source>
        <tissue evidence="8">Gonad</tissue>
    </source>
</reference>
<gene>
    <name evidence="8" type="primary">LOC109477682</name>
</gene>
<evidence type="ECO:0000256" key="1">
    <source>
        <dbReference type="ARBA" id="ARBA00004613"/>
    </source>
</evidence>
<feature type="transmembrane region" description="Helical" evidence="5">
    <location>
        <begin position="304"/>
        <end position="322"/>
    </location>
</feature>
<dbReference type="Proteomes" id="UP000515135">
    <property type="component" value="Unplaced"/>
</dbReference>
<dbReference type="RefSeq" id="XP_019634969.1">
    <property type="nucleotide sequence ID" value="XM_019779410.1"/>
</dbReference>
<comment type="subcellular location">
    <subcellularLocation>
        <location evidence="1">Secreted</location>
    </subcellularLocation>
</comment>
<evidence type="ECO:0000256" key="3">
    <source>
        <dbReference type="ARBA" id="ARBA00022525"/>
    </source>
</evidence>
<evidence type="ECO:0000256" key="5">
    <source>
        <dbReference type="SAM" id="Phobius"/>
    </source>
</evidence>
<dbReference type="PANTHER" id="PTHR11610">
    <property type="entry name" value="LIPASE"/>
    <property type="match status" value="1"/>
</dbReference>
<proteinExistence type="inferred from homology"/>
<dbReference type="GO" id="GO:0016042">
    <property type="term" value="P:lipid catabolic process"/>
    <property type="evidence" value="ECO:0007669"/>
    <property type="project" value="TreeGrafter"/>
</dbReference>
<comment type="similarity">
    <text evidence="2 4">Belongs to the AB hydrolase superfamily. Lipase family.</text>
</comment>
<dbReference type="Gene3D" id="3.40.50.1820">
    <property type="entry name" value="alpha/beta hydrolase"/>
    <property type="match status" value="1"/>
</dbReference>
<dbReference type="InterPro" id="IPR013818">
    <property type="entry name" value="Lipase"/>
</dbReference>
<protein>
    <submittedName>
        <fullName evidence="8">Lipase member H-like</fullName>
    </submittedName>
</protein>